<evidence type="ECO:0000256" key="1">
    <source>
        <dbReference type="SAM" id="Phobius"/>
    </source>
</evidence>
<protein>
    <submittedName>
        <fullName evidence="2">Uncharacterized protein</fullName>
    </submittedName>
</protein>
<evidence type="ECO:0000313" key="3">
    <source>
        <dbReference type="Proteomes" id="UP000594364"/>
    </source>
</evidence>
<dbReference type="PANTHER" id="PTHR46830">
    <property type="entry name" value="TRANSFERASE, PUTATIVE-RELATED"/>
    <property type="match status" value="1"/>
</dbReference>
<dbReference type="PANTHER" id="PTHR46830:SF2">
    <property type="entry name" value="ALPHA-1,4-N-ACETYLGLUCOSAMINYLTRANSFERASE"/>
    <property type="match status" value="1"/>
</dbReference>
<proteinExistence type="predicted"/>
<dbReference type="Proteomes" id="UP000594364">
    <property type="component" value="Chromosome 2"/>
</dbReference>
<keyword evidence="1" id="KW-1133">Transmembrane helix</keyword>
<keyword evidence="1" id="KW-0812">Transmembrane</keyword>
<dbReference type="OrthoDB" id="409543at2759"/>
<accession>A0A7S9KQ52</accession>
<keyword evidence="1" id="KW-0472">Membrane</keyword>
<dbReference type="EMBL" id="CP031386">
    <property type="protein sequence ID" value="QPG97613.1"/>
    <property type="molecule type" value="Genomic_DNA"/>
</dbReference>
<feature type="transmembrane region" description="Helical" evidence="1">
    <location>
        <begin position="30"/>
        <end position="49"/>
    </location>
</feature>
<reference evidence="2 3" key="1">
    <citation type="journal article" date="2018" name="PLoS Genet.">
        <title>Repeat elements organise 3D genome structure and mediate transcription in the filamentous fungus Epichloe festucae.</title>
        <authorList>
            <person name="Winter D.J."/>
            <person name="Ganley A.R.D."/>
            <person name="Young C.A."/>
            <person name="Liachko I."/>
            <person name="Schardl C.L."/>
            <person name="Dupont P.Y."/>
            <person name="Berry D."/>
            <person name="Ram A."/>
            <person name="Scott B."/>
            <person name="Cox M.P."/>
        </authorList>
    </citation>
    <scope>NUCLEOTIDE SEQUENCE [LARGE SCALE GENOMIC DNA]</scope>
    <source>
        <strain evidence="2 3">Fl1</strain>
    </source>
</reference>
<keyword evidence="3" id="KW-1185">Reference proteome</keyword>
<dbReference type="Gene3D" id="3.90.550.20">
    <property type="match status" value="1"/>
</dbReference>
<name>A0A7S9KQ52_EPIFF</name>
<evidence type="ECO:0000313" key="2">
    <source>
        <dbReference type="EMBL" id="QPG97613.1"/>
    </source>
</evidence>
<gene>
    <name evidence="2" type="ORF">C2857_006613</name>
</gene>
<organism evidence="2 3">
    <name type="scientific">Epichloe festucae (strain Fl1)</name>
    <dbReference type="NCBI Taxonomy" id="877507"/>
    <lineage>
        <taxon>Eukaryota</taxon>
        <taxon>Fungi</taxon>
        <taxon>Dikarya</taxon>
        <taxon>Ascomycota</taxon>
        <taxon>Pezizomycotina</taxon>
        <taxon>Sordariomycetes</taxon>
        <taxon>Hypocreomycetidae</taxon>
        <taxon>Hypocreales</taxon>
        <taxon>Clavicipitaceae</taxon>
        <taxon>Epichloe</taxon>
    </lineage>
</organism>
<sequence>MKLFKEAARSTPIHGAALLRRATRITPLRTVLLFTILLAYVFRFSILQYCDYVRQIQPWSGQRQLEQSFTPTSAELSCLHGGSSNAAAAAAAAAAASASASTSTSITPSSSSQADPIPNLIHFIYIFKEPLALRKGLQFGFLEYLAIRSAIVSIQPAFIFLHYAFVHKNGDGSSKMHMDPMSNPWIRRLRDDILLIEHQLGDVRGKSTSYLADVMSLQLLRDNGGIFLHLNTFSLKPFTAIMDPPRSQDVVLGHEGGNRWGLGNAAIAARKNSTLLHQWLYEYEHASSPTQWNYEGDLFPKKMADEMPAEVCALPPDAFFWPTWTWNHVEWMHEELDGEGAKHWKEEIGKHGGALFDGQLAYHAWDRGSAGRHLRGLTPDVVRRRDTRFNLLVRRFMEEDLD</sequence>
<dbReference type="AlphaFoldDB" id="A0A7S9KQ52"/>